<proteinExistence type="inferred from homology"/>
<feature type="compositionally biased region" description="Polar residues" evidence="6">
    <location>
        <begin position="411"/>
        <end position="422"/>
    </location>
</feature>
<dbReference type="GO" id="GO:0070187">
    <property type="term" value="C:shelterin complex"/>
    <property type="evidence" value="ECO:0007669"/>
    <property type="project" value="TreeGrafter"/>
</dbReference>
<keyword evidence="4 5" id="KW-0539">Nucleus</keyword>
<feature type="region of interest" description="Disordered" evidence="6">
    <location>
        <begin position="107"/>
        <end position="126"/>
    </location>
</feature>
<evidence type="ECO:0000256" key="5">
    <source>
        <dbReference type="RuleBase" id="RU367107"/>
    </source>
</evidence>
<dbReference type="InterPro" id="IPR038104">
    <property type="entry name" value="Rap1_C_sf"/>
</dbReference>
<dbReference type="GO" id="GO:0042162">
    <property type="term" value="F:telomeric DNA binding"/>
    <property type="evidence" value="ECO:0007669"/>
    <property type="project" value="TreeGrafter"/>
</dbReference>
<keyword evidence="2 5" id="KW-0010">Activator</keyword>
<evidence type="ECO:0000256" key="2">
    <source>
        <dbReference type="ARBA" id="ARBA00023159"/>
    </source>
</evidence>
<reference evidence="8" key="3">
    <citation type="submission" date="2025-09" db="UniProtKB">
        <authorList>
            <consortium name="Ensembl"/>
        </authorList>
    </citation>
    <scope>IDENTIFICATION</scope>
</reference>
<feature type="compositionally biased region" description="Acidic residues" evidence="6">
    <location>
        <begin position="377"/>
        <end position="386"/>
    </location>
</feature>
<dbReference type="GO" id="GO:0006355">
    <property type="term" value="P:regulation of DNA-templated transcription"/>
    <property type="evidence" value="ECO:0007669"/>
    <property type="project" value="UniProtKB-UniRule"/>
</dbReference>
<dbReference type="Proteomes" id="UP000007635">
    <property type="component" value="Chromosome XVII"/>
</dbReference>
<dbReference type="GeneTree" id="ENSGT01120000277648"/>
<keyword evidence="3 5" id="KW-0804">Transcription</keyword>
<feature type="region of interest" description="Disordered" evidence="6">
    <location>
        <begin position="163"/>
        <end position="452"/>
    </location>
</feature>
<dbReference type="PANTHER" id="PTHR16466">
    <property type="entry name" value="TELOMERE REPEAT-BINDING FACTOR 2-INTERACTING PROTEIN 1"/>
    <property type="match status" value="1"/>
</dbReference>
<feature type="region of interest" description="Disordered" evidence="6">
    <location>
        <begin position="1"/>
        <end position="28"/>
    </location>
</feature>
<keyword evidence="5" id="KW-0779">Telomere</keyword>
<dbReference type="InterPro" id="IPR021661">
    <property type="entry name" value="Rap1_C"/>
</dbReference>
<comment type="subunit">
    <text evidence="5">Homodimer.</text>
</comment>
<comment type="function">
    <text evidence="5">Acts both as a regulator of telomere function and as a transcription regulator. Involved in the regulation of telomere length and protection as a component of the shelterin complex (telosome). Does not bind DNA directly: recruited to telomeric double-stranded 5'-TTAGGG-3' repeats via its interaction with terf2. Independently of its function in telomeres, also acts as a transcription regulator: recruited to extratelomeric 5'-TTAGGG-3' sites via its association with terf2 or other factors, and regulates gene expression.</text>
</comment>
<dbReference type="AlphaFoldDB" id="A0AAQ4RGG1"/>
<keyword evidence="9" id="KW-1185">Reference proteome</keyword>
<evidence type="ECO:0000313" key="9">
    <source>
        <dbReference type="Proteomes" id="UP000007635"/>
    </source>
</evidence>
<feature type="compositionally biased region" description="Basic and acidic residues" evidence="6">
    <location>
        <begin position="12"/>
        <end position="21"/>
    </location>
</feature>
<dbReference type="Ensembl" id="ENSGACT00000052148.1">
    <property type="protein sequence ID" value="ENSGACP00000062028.1"/>
    <property type="gene ID" value="ENSGACG00000034022.1"/>
</dbReference>
<dbReference type="Gene3D" id="1.10.10.2170">
    <property type="match status" value="1"/>
</dbReference>
<dbReference type="GO" id="GO:0010833">
    <property type="term" value="P:telomere maintenance via telomere lengthening"/>
    <property type="evidence" value="ECO:0007669"/>
    <property type="project" value="UniProtKB-UniRule"/>
</dbReference>
<evidence type="ECO:0000259" key="7">
    <source>
        <dbReference type="Pfam" id="PF11626"/>
    </source>
</evidence>
<dbReference type="GO" id="GO:0031848">
    <property type="term" value="P:protection from non-homologous end joining at telomere"/>
    <property type="evidence" value="ECO:0007669"/>
    <property type="project" value="TreeGrafter"/>
</dbReference>
<dbReference type="InterPro" id="IPR039595">
    <property type="entry name" value="TE2IP/Rap1"/>
</dbReference>
<accession>A0AAQ4RGG1</accession>
<feature type="compositionally biased region" description="Polar residues" evidence="6">
    <location>
        <begin position="347"/>
        <end position="356"/>
    </location>
</feature>
<comment type="similarity">
    <text evidence="5">Belongs to the RAP1 family.</text>
</comment>
<evidence type="ECO:0000256" key="1">
    <source>
        <dbReference type="ARBA" id="ARBA00023015"/>
    </source>
</evidence>
<dbReference type="PANTHER" id="PTHR16466:SF6">
    <property type="entry name" value="TELOMERIC REPEAT-BINDING FACTOR 2-INTERACTING PROTEIN 1"/>
    <property type="match status" value="1"/>
</dbReference>
<keyword evidence="5" id="KW-0158">Chromosome</keyword>
<sequence length="592" mass="64060">MFPYKQGTPRPPDVRPRRDTRPPAWMEDYTVSLPAHHSPSRQVDASHKQGAAAHCPIQPEYVDAAFQSMPASPRRRATTPEILGALHGLMEDNLRRSEQRLGDLEKAGHKVKAQTEDLSDAPESGVIPHHMVKDHEETAVQKASRPEDPASAQTRLMETDQTQVEEVKHVDPQADEQPSESKCGEAAEAETSNSPHPEGPCLDPQTDTAESGEPEAEEPQTHVMSPQKSAPCGSPPAEPEYLHDTSSPKKSKEKQKVSPKLDQLERRATRRQLAPEMPRLPEPYSRKLRSSTTSPGRPPASPQPSKKTKSALQVDTVGEQPPPKRPRGDSGAAGEEETGEAAVPETQAGTESNSAPQKKKEKRKLGILEMAIKEFEDGSESDEDAGPDIQTPTEAAATRPTSAERLPPPSDTATGAVSTASSPELVASPQGDTQEAEPPAGNGLPAPVASEAVDAPSKVHLFIFDSESQEDSQSIIGDHPVAPSKPRAAVHTDAVLSLTQVQLDEDKQRIKELMSQTNQDLVSVTKALLKTSGDFSAALEQLLNPTSISGPVWNRCDDSLLFSADPEVRQQLREKYGEQDVAKRIVFLEAEG</sequence>
<evidence type="ECO:0000256" key="3">
    <source>
        <dbReference type="ARBA" id="ARBA00023163"/>
    </source>
</evidence>
<evidence type="ECO:0000256" key="6">
    <source>
        <dbReference type="SAM" id="MobiDB-lite"/>
    </source>
</evidence>
<evidence type="ECO:0000256" key="4">
    <source>
        <dbReference type="ARBA" id="ARBA00023242"/>
    </source>
</evidence>
<comment type="subcellular location">
    <subcellularLocation>
        <location evidence="5">Nucleus</location>
    </subcellularLocation>
    <subcellularLocation>
        <location evidence="5">Chromosome</location>
        <location evidence="5">Telomere</location>
    </subcellularLocation>
</comment>
<keyword evidence="1 5" id="KW-0805">Transcription regulation</keyword>
<organism evidence="8 9">
    <name type="scientific">Gasterosteus aculeatus aculeatus</name>
    <name type="common">three-spined stickleback</name>
    <dbReference type="NCBI Taxonomy" id="481459"/>
    <lineage>
        <taxon>Eukaryota</taxon>
        <taxon>Metazoa</taxon>
        <taxon>Chordata</taxon>
        <taxon>Craniata</taxon>
        <taxon>Vertebrata</taxon>
        <taxon>Euteleostomi</taxon>
        <taxon>Actinopterygii</taxon>
        <taxon>Neopterygii</taxon>
        <taxon>Teleostei</taxon>
        <taxon>Neoteleostei</taxon>
        <taxon>Acanthomorphata</taxon>
        <taxon>Eupercaria</taxon>
        <taxon>Perciformes</taxon>
        <taxon>Cottioidei</taxon>
        <taxon>Gasterosteales</taxon>
        <taxon>Gasterosteidae</taxon>
        <taxon>Gasterosteus</taxon>
    </lineage>
</organism>
<name>A0AAQ4RGG1_GASAC</name>
<evidence type="ECO:0000313" key="8">
    <source>
        <dbReference type="Ensembl" id="ENSGACP00000062028.1"/>
    </source>
</evidence>
<reference evidence="8" key="2">
    <citation type="submission" date="2025-08" db="UniProtKB">
        <authorList>
            <consortium name="Ensembl"/>
        </authorList>
    </citation>
    <scope>IDENTIFICATION</scope>
</reference>
<feature type="domain" description="TRF2-interacting telomeric protein/Rap1 C-terminal" evidence="7">
    <location>
        <begin position="522"/>
        <end position="589"/>
    </location>
</feature>
<dbReference type="Pfam" id="PF11626">
    <property type="entry name" value="Rap1_C"/>
    <property type="match status" value="1"/>
</dbReference>
<protein>
    <recommendedName>
        <fullName evidence="5">Telomeric repeat-binding factor 2-interacting protein 1</fullName>
        <shortName evidence="5">TERF2-interacting telomeric protein 1</shortName>
    </recommendedName>
    <alternativeName>
        <fullName evidence="5">Repressor/activator protein 1 homolog</fullName>
    </alternativeName>
</protein>
<reference evidence="8 9" key="1">
    <citation type="journal article" date="2021" name="G3 (Bethesda)">
        <title>Improved contiguity of the threespine stickleback genome using long-read sequencing.</title>
        <authorList>
            <person name="Nath S."/>
            <person name="Shaw D.E."/>
            <person name="White M.A."/>
        </authorList>
    </citation>
    <scope>NUCLEOTIDE SEQUENCE [LARGE SCALE GENOMIC DNA]</scope>
    <source>
        <strain evidence="8 9">Lake Benthic</strain>
    </source>
</reference>
<dbReference type="CDD" id="cd11653">
    <property type="entry name" value="rap1_RCT"/>
    <property type="match status" value="1"/>
</dbReference>